<comment type="caution">
    <text evidence="4">The sequence shown here is derived from an EMBL/GenBank/DDBJ whole genome shotgun (WGS) entry which is preliminary data.</text>
</comment>
<feature type="domain" description="Proteinase inhibitor I42 chagasin" evidence="3">
    <location>
        <begin position="15"/>
        <end position="96"/>
    </location>
</feature>
<dbReference type="AlphaFoldDB" id="A0A252A6I7"/>
<proteinExistence type="predicted"/>
<evidence type="ECO:0000256" key="1">
    <source>
        <dbReference type="ARBA" id="ARBA00022690"/>
    </source>
</evidence>
<evidence type="ECO:0000313" key="4">
    <source>
        <dbReference type="EMBL" id="OUI85201.1"/>
    </source>
</evidence>
<gene>
    <name evidence="4" type="ORF">HC62_11625</name>
</gene>
<dbReference type="RefSeq" id="WP_038505901.1">
    <property type="nucleotide sequence ID" value="NZ_JOMM01000037.1"/>
</dbReference>
<keyword evidence="2" id="KW-0789">Thiol protease inhibitor</keyword>
<accession>A0A252A6I7</accession>
<evidence type="ECO:0000313" key="5">
    <source>
        <dbReference type="Proteomes" id="UP000194565"/>
    </source>
</evidence>
<protein>
    <recommendedName>
        <fullName evidence="3">Proteinase inhibitor I42 chagasin domain-containing protein</fullName>
    </recommendedName>
</protein>
<sequence length="98" mass="10615">MVTEVPKGTSVIGANVGQAIELALPFSGGTGFRWEASDCSGLHIERRGVKPSAGFGGCGRDLFFVTPSRTGDIWLNLQLRAPWLAEPAEVRKIKFEVR</sequence>
<dbReference type="EMBL" id="JOMM01000037">
    <property type="protein sequence ID" value="OUI85201.1"/>
    <property type="molecule type" value="Genomic_DNA"/>
</dbReference>
<dbReference type="InterPro" id="IPR036331">
    <property type="entry name" value="Chagasin-like_sf"/>
</dbReference>
<dbReference type="InterPro" id="IPR018990">
    <property type="entry name" value="Prot_inh_I42_chagasin"/>
</dbReference>
<dbReference type="GO" id="GO:0004869">
    <property type="term" value="F:cysteine-type endopeptidase inhibitor activity"/>
    <property type="evidence" value="ECO:0007669"/>
    <property type="project" value="UniProtKB-KW"/>
</dbReference>
<keyword evidence="1" id="KW-0646">Protease inhibitor</keyword>
<dbReference type="SUPFAM" id="SSF141066">
    <property type="entry name" value="ICP-like"/>
    <property type="match status" value="1"/>
</dbReference>
<evidence type="ECO:0000256" key="2">
    <source>
        <dbReference type="ARBA" id="ARBA00022704"/>
    </source>
</evidence>
<name>A0A252A6I7_9PROT</name>
<evidence type="ECO:0000259" key="3">
    <source>
        <dbReference type="Pfam" id="PF09394"/>
    </source>
</evidence>
<dbReference type="Gene3D" id="2.60.40.2020">
    <property type="match status" value="1"/>
</dbReference>
<dbReference type="Pfam" id="PF09394">
    <property type="entry name" value="Inhibitor_I42"/>
    <property type="match status" value="1"/>
</dbReference>
<reference evidence="4 5" key="1">
    <citation type="submission" date="2014-06" db="EMBL/GenBank/DDBJ databases">
        <authorList>
            <person name="Ju J."/>
            <person name="Zhang J."/>
        </authorList>
    </citation>
    <scope>NUCLEOTIDE SEQUENCE [LARGE SCALE GENOMIC DNA]</scope>
    <source>
        <strain evidence="4">DmW_042</strain>
    </source>
</reference>
<dbReference type="Proteomes" id="UP000194565">
    <property type="component" value="Unassembled WGS sequence"/>
</dbReference>
<organism evidence="4 5">
    <name type="scientific">Acetobacter tropicalis</name>
    <dbReference type="NCBI Taxonomy" id="104102"/>
    <lineage>
        <taxon>Bacteria</taxon>
        <taxon>Pseudomonadati</taxon>
        <taxon>Pseudomonadota</taxon>
        <taxon>Alphaproteobacteria</taxon>
        <taxon>Acetobacterales</taxon>
        <taxon>Acetobacteraceae</taxon>
        <taxon>Acetobacter</taxon>
    </lineage>
</organism>